<gene>
    <name evidence="1" type="ORF">PAAG_11448</name>
</gene>
<dbReference type="HOGENOM" id="CLU_103443_0_0_1"/>
<dbReference type="OMA" id="HEMMNNS"/>
<dbReference type="KEGG" id="pbl:PAAG_11448"/>
<protein>
    <submittedName>
        <fullName evidence="1">Uncharacterized protein</fullName>
    </submittedName>
</protein>
<keyword evidence="2" id="KW-1185">Reference proteome</keyword>
<sequence>MEVSSPMIQVANKAILKVQGIEITSIPVGERLIEFNHIYLVPGLSANLISTGLLKCQGYIHYDLQVHTGNYFEIIASTGNDIFYANLNSNNIYVLSDTSSMFKGIMNDLEVESLAYLIVLKLKMILTDYDLNIASLSLFNYDDVKQLINLKDLNTDIFIIFLSI</sequence>
<dbReference type="Proteomes" id="UP000002059">
    <property type="component" value="Partially assembled WGS sequence"/>
</dbReference>
<dbReference type="AlphaFoldDB" id="A0A0A2V6L0"/>
<dbReference type="VEuPathDB" id="FungiDB:PAAG_11448"/>
<name>A0A0A2V6L0_PARBA</name>
<dbReference type="EMBL" id="KN293996">
    <property type="protein sequence ID" value="KGQ01730.1"/>
    <property type="molecule type" value="Genomic_DNA"/>
</dbReference>
<organism evidence="1 2">
    <name type="scientific">Paracoccidioides lutzii (strain ATCC MYA-826 / Pb01)</name>
    <name type="common">Paracoccidioides brasiliensis</name>
    <dbReference type="NCBI Taxonomy" id="502779"/>
    <lineage>
        <taxon>Eukaryota</taxon>
        <taxon>Fungi</taxon>
        <taxon>Dikarya</taxon>
        <taxon>Ascomycota</taxon>
        <taxon>Pezizomycotina</taxon>
        <taxon>Eurotiomycetes</taxon>
        <taxon>Eurotiomycetidae</taxon>
        <taxon>Onygenales</taxon>
        <taxon>Ajellomycetaceae</taxon>
        <taxon>Paracoccidioides</taxon>
    </lineage>
</organism>
<evidence type="ECO:0000313" key="1">
    <source>
        <dbReference type="EMBL" id="KGQ01730.1"/>
    </source>
</evidence>
<proteinExistence type="predicted"/>
<accession>A0A0A2V6L0</accession>
<evidence type="ECO:0000313" key="2">
    <source>
        <dbReference type="Proteomes" id="UP000002059"/>
    </source>
</evidence>
<reference evidence="1 2" key="1">
    <citation type="journal article" date="2011" name="PLoS Genet.">
        <title>Comparative genomic analysis of human fungal pathogens causing paracoccidioidomycosis.</title>
        <authorList>
            <person name="Desjardins C.A."/>
            <person name="Champion M.D."/>
            <person name="Holder J.W."/>
            <person name="Muszewska A."/>
            <person name="Goldberg J."/>
            <person name="Bailao A.M."/>
            <person name="Brigido M.M."/>
            <person name="Ferreira M.E."/>
            <person name="Garcia A.M."/>
            <person name="Grynberg M."/>
            <person name="Gujja S."/>
            <person name="Heiman D.I."/>
            <person name="Henn M.R."/>
            <person name="Kodira C.D."/>
            <person name="Leon-Narvaez H."/>
            <person name="Longo L.V."/>
            <person name="Ma L.J."/>
            <person name="Malavazi I."/>
            <person name="Matsuo A.L."/>
            <person name="Morais F.V."/>
            <person name="Pereira M."/>
            <person name="Rodriguez-Brito S."/>
            <person name="Sakthikumar S."/>
            <person name="Salem-Izacc S.M."/>
            <person name="Sykes S.M."/>
            <person name="Teixeira M.M."/>
            <person name="Vallejo M.C."/>
            <person name="Walter M.E."/>
            <person name="Yandava C."/>
            <person name="Young S."/>
            <person name="Zeng Q."/>
            <person name="Zucker J."/>
            <person name="Felipe M.S."/>
            <person name="Goldman G.H."/>
            <person name="Haas B.J."/>
            <person name="McEwen J.G."/>
            <person name="Nino-Vega G."/>
            <person name="Puccia R."/>
            <person name="San-Blas G."/>
            <person name="Soares C.M."/>
            <person name="Birren B.W."/>
            <person name="Cuomo C.A."/>
        </authorList>
    </citation>
    <scope>NUCLEOTIDE SEQUENCE [LARGE SCALE GENOMIC DNA]</scope>
    <source>
        <strain evidence="2">ATCC MYA-826 / Pb01</strain>
    </source>
</reference>
<dbReference type="RefSeq" id="XP_015703230.1">
    <property type="nucleotide sequence ID" value="XM_015847098.1"/>
</dbReference>
<dbReference type="OrthoDB" id="10573265at2759"/>
<dbReference type="GeneID" id="26970448"/>